<dbReference type="Gene3D" id="3.40.50.300">
    <property type="entry name" value="P-loop containing nucleotide triphosphate hydrolases"/>
    <property type="match status" value="1"/>
</dbReference>
<dbReference type="Proteomes" id="UP001157034">
    <property type="component" value="Unassembled WGS sequence"/>
</dbReference>
<reference evidence="10" key="1">
    <citation type="journal article" date="2019" name="Int. J. Syst. Evol. Microbiol.">
        <title>The Global Catalogue of Microorganisms (GCM) 10K type strain sequencing project: providing services to taxonomists for standard genome sequencing and annotation.</title>
        <authorList>
            <consortium name="The Broad Institute Genomics Platform"/>
            <consortium name="The Broad Institute Genome Sequencing Center for Infectious Disease"/>
            <person name="Wu L."/>
            <person name="Ma J."/>
        </authorList>
    </citation>
    <scope>NUCLEOTIDE SEQUENCE [LARGE SCALE GENOMIC DNA]</scope>
    <source>
        <strain evidence="10">NBRC 108894</strain>
    </source>
</reference>
<feature type="domain" description="ABC transporter" evidence="8">
    <location>
        <begin position="7"/>
        <end position="258"/>
    </location>
</feature>
<dbReference type="RefSeq" id="WP_284253659.1">
    <property type="nucleotide sequence ID" value="NZ_BAAAQO010000002.1"/>
</dbReference>
<keyword evidence="3" id="KW-0813">Transport</keyword>
<dbReference type="PANTHER" id="PTHR43297">
    <property type="entry name" value="OLIGOPEPTIDE TRANSPORT ATP-BINDING PROTEIN APPD"/>
    <property type="match status" value="1"/>
</dbReference>
<evidence type="ECO:0000256" key="2">
    <source>
        <dbReference type="ARBA" id="ARBA00005417"/>
    </source>
</evidence>
<evidence type="ECO:0000256" key="3">
    <source>
        <dbReference type="ARBA" id="ARBA00022448"/>
    </source>
</evidence>
<dbReference type="InterPro" id="IPR003593">
    <property type="entry name" value="AAA+_ATPase"/>
</dbReference>
<keyword evidence="5" id="KW-0547">Nucleotide-binding</keyword>
<sequence>MTAAPVLSLEGVTLDLKTGDDYVRILRDVTFDVAAGEIIGIVGESGSGKSMTALSILQLLPPKARLTAARIGFDGADLAGLRPAELRKVRGRRIGMVFQDPMTTLDPVVQVGRQIDEAYRIHHPRAGRAEAREKSLAMLRLVGVPDAQNRAKQYPHQWSGGMRQRAVIAMALVNDPEVILADEPTTALDATIQAQVLDALMRARDELGVAVVLITHDLGVISQVASRVVVMYAGGVVEIAGTRELFADSRHPYSAALIHSRPGAHRRGEPLVAIPGRPPLMSDLPAGCPFAPRCASPYKSERCVTQRPALEPSVDGRLSACHYRDEPQEVIA</sequence>
<evidence type="ECO:0000259" key="8">
    <source>
        <dbReference type="PROSITE" id="PS50893"/>
    </source>
</evidence>
<dbReference type="Pfam" id="PF08352">
    <property type="entry name" value="oligo_HPY"/>
    <property type="match status" value="1"/>
</dbReference>
<comment type="caution">
    <text evidence="9">The sequence shown here is derived from an EMBL/GenBank/DDBJ whole genome shotgun (WGS) entry which is preliminary data.</text>
</comment>
<keyword evidence="10" id="KW-1185">Reference proteome</keyword>
<dbReference type="InterPro" id="IPR050388">
    <property type="entry name" value="ABC_Ni/Peptide_Import"/>
</dbReference>
<dbReference type="InterPro" id="IPR003439">
    <property type="entry name" value="ABC_transporter-like_ATP-bd"/>
</dbReference>
<dbReference type="Pfam" id="PF00005">
    <property type="entry name" value="ABC_tran"/>
    <property type="match status" value="1"/>
</dbReference>
<comment type="similarity">
    <text evidence="2">Belongs to the ABC transporter superfamily.</text>
</comment>
<dbReference type="SUPFAM" id="SSF52540">
    <property type="entry name" value="P-loop containing nucleoside triphosphate hydrolases"/>
    <property type="match status" value="1"/>
</dbReference>
<dbReference type="EMBL" id="BSVB01000001">
    <property type="protein sequence ID" value="GMA94766.1"/>
    <property type="molecule type" value="Genomic_DNA"/>
</dbReference>
<evidence type="ECO:0000256" key="4">
    <source>
        <dbReference type="ARBA" id="ARBA00022475"/>
    </source>
</evidence>
<comment type="subcellular location">
    <subcellularLocation>
        <location evidence="1">Cell membrane</location>
        <topology evidence="1">Peripheral membrane protein</topology>
    </subcellularLocation>
</comment>
<evidence type="ECO:0000256" key="7">
    <source>
        <dbReference type="ARBA" id="ARBA00023136"/>
    </source>
</evidence>
<gene>
    <name evidence="9" type="ORF">GCM10025881_15900</name>
</gene>
<protein>
    <submittedName>
        <fullName evidence="9">ABC transporter ATP-binding protein</fullName>
    </submittedName>
</protein>
<dbReference type="NCBIfam" id="TIGR01727">
    <property type="entry name" value="oligo_HPY"/>
    <property type="match status" value="1"/>
</dbReference>
<proteinExistence type="inferred from homology"/>
<keyword evidence="6 9" id="KW-0067">ATP-binding</keyword>
<dbReference type="InterPro" id="IPR027417">
    <property type="entry name" value="P-loop_NTPase"/>
</dbReference>
<evidence type="ECO:0000256" key="1">
    <source>
        <dbReference type="ARBA" id="ARBA00004202"/>
    </source>
</evidence>
<organism evidence="9 10">
    <name type="scientific">Pseudolysinimonas kribbensis</name>
    <dbReference type="NCBI Taxonomy" id="433641"/>
    <lineage>
        <taxon>Bacteria</taxon>
        <taxon>Bacillati</taxon>
        <taxon>Actinomycetota</taxon>
        <taxon>Actinomycetes</taxon>
        <taxon>Micrococcales</taxon>
        <taxon>Microbacteriaceae</taxon>
        <taxon>Pseudolysinimonas</taxon>
    </lineage>
</organism>
<dbReference type="PANTHER" id="PTHR43297:SF2">
    <property type="entry name" value="DIPEPTIDE TRANSPORT ATP-BINDING PROTEIN DPPD"/>
    <property type="match status" value="1"/>
</dbReference>
<evidence type="ECO:0000256" key="5">
    <source>
        <dbReference type="ARBA" id="ARBA00022741"/>
    </source>
</evidence>
<evidence type="ECO:0000313" key="9">
    <source>
        <dbReference type="EMBL" id="GMA94766.1"/>
    </source>
</evidence>
<keyword evidence="7" id="KW-0472">Membrane</keyword>
<dbReference type="CDD" id="cd03257">
    <property type="entry name" value="ABC_NikE_OppD_transporters"/>
    <property type="match status" value="1"/>
</dbReference>
<accession>A0ABQ6K2D1</accession>
<dbReference type="SMART" id="SM00382">
    <property type="entry name" value="AAA"/>
    <property type="match status" value="1"/>
</dbReference>
<keyword evidence="4" id="KW-1003">Cell membrane</keyword>
<dbReference type="InterPro" id="IPR013563">
    <property type="entry name" value="Oligopep_ABC_C"/>
</dbReference>
<evidence type="ECO:0000256" key="6">
    <source>
        <dbReference type="ARBA" id="ARBA00022840"/>
    </source>
</evidence>
<evidence type="ECO:0000313" key="10">
    <source>
        <dbReference type="Proteomes" id="UP001157034"/>
    </source>
</evidence>
<name>A0ABQ6K2D1_9MICO</name>
<dbReference type="GO" id="GO:0005524">
    <property type="term" value="F:ATP binding"/>
    <property type="evidence" value="ECO:0007669"/>
    <property type="project" value="UniProtKB-KW"/>
</dbReference>
<dbReference type="PROSITE" id="PS50893">
    <property type="entry name" value="ABC_TRANSPORTER_2"/>
    <property type="match status" value="1"/>
</dbReference>